<dbReference type="EC" id="6.3.2.10" evidence="10 11"/>
<dbReference type="GO" id="GO:0009252">
    <property type="term" value="P:peptidoglycan biosynthetic process"/>
    <property type="evidence" value="ECO:0007669"/>
    <property type="project" value="UniProtKB-UniRule"/>
</dbReference>
<dbReference type="SUPFAM" id="SSF63418">
    <property type="entry name" value="MurE/MurF N-terminal domain"/>
    <property type="match status" value="1"/>
</dbReference>
<dbReference type="InterPro" id="IPR005863">
    <property type="entry name" value="UDP-N-AcMur_synth"/>
</dbReference>
<feature type="binding site" evidence="10">
    <location>
        <begin position="115"/>
        <end position="121"/>
    </location>
    <ligand>
        <name>ATP</name>
        <dbReference type="ChEBI" id="CHEBI:30616"/>
    </ligand>
</feature>
<evidence type="ECO:0000256" key="6">
    <source>
        <dbReference type="ARBA" id="ARBA00022960"/>
    </source>
</evidence>
<keyword evidence="6 10" id="KW-0133">Cell shape</keyword>
<dbReference type="GO" id="GO:0008360">
    <property type="term" value="P:regulation of cell shape"/>
    <property type="evidence" value="ECO:0007669"/>
    <property type="project" value="UniProtKB-KW"/>
</dbReference>
<evidence type="ECO:0000259" key="13">
    <source>
        <dbReference type="Pfam" id="PF02875"/>
    </source>
</evidence>
<comment type="function">
    <text evidence="10 11">Involved in cell wall formation. Catalyzes the final step in the synthesis of UDP-N-acetylmuramoyl-pentapeptide, the precursor of murein.</text>
</comment>
<dbReference type="PANTHER" id="PTHR43024:SF1">
    <property type="entry name" value="UDP-N-ACETYLMURAMOYL-TRIPEPTIDE--D-ALANYL-D-ALANINE LIGASE"/>
    <property type="match status" value="1"/>
</dbReference>
<evidence type="ECO:0000256" key="5">
    <source>
        <dbReference type="ARBA" id="ARBA00022840"/>
    </source>
</evidence>
<organism evidence="15 16">
    <name type="scientific">Selenihalanaerobacter shriftii</name>
    <dbReference type="NCBI Taxonomy" id="142842"/>
    <lineage>
        <taxon>Bacteria</taxon>
        <taxon>Bacillati</taxon>
        <taxon>Bacillota</taxon>
        <taxon>Clostridia</taxon>
        <taxon>Halanaerobiales</taxon>
        <taxon>Halobacteroidaceae</taxon>
        <taxon>Selenihalanaerobacter</taxon>
    </lineage>
</organism>
<feature type="domain" description="Mur ligase central" evidence="14">
    <location>
        <begin position="113"/>
        <end position="299"/>
    </location>
</feature>
<evidence type="ECO:0000313" key="15">
    <source>
        <dbReference type="EMBL" id="SJZ35492.1"/>
    </source>
</evidence>
<dbReference type="InterPro" id="IPR036565">
    <property type="entry name" value="Mur-like_cat_sf"/>
</dbReference>
<dbReference type="GO" id="GO:0051301">
    <property type="term" value="P:cell division"/>
    <property type="evidence" value="ECO:0007669"/>
    <property type="project" value="UniProtKB-KW"/>
</dbReference>
<evidence type="ECO:0000256" key="11">
    <source>
        <dbReference type="RuleBase" id="RU004136"/>
    </source>
</evidence>
<dbReference type="Pfam" id="PF02875">
    <property type="entry name" value="Mur_ligase_C"/>
    <property type="match status" value="1"/>
</dbReference>
<dbReference type="STRING" id="142842.SAMN02745118_00514"/>
<dbReference type="Proteomes" id="UP000190625">
    <property type="component" value="Unassembled WGS sequence"/>
</dbReference>
<keyword evidence="16" id="KW-1185">Reference proteome</keyword>
<evidence type="ECO:0000256" key="8">
    <source>
        <dbReference type="ARBA" id="ARBA00023306"/>
    </source>
</evidence>
<dbReference type="InterPro" id="IPR013221">
    <property type="entry name" value="Mur_ligase_cen"/>
</dbReference>
<keyword evidence="9 10" id="KW-0961">Cell wall biogenesis/degradation</keyword>
<evidence type="ECO:0000256" key="7">
    <source>
        <dbReference type="ARBA" id="ARBA00022984"/>
    </source>
</evidence>
<feature type="domain" description="Mur ligase C-terminal" evidence="13">
    <location>
        <begin position="326"/>
        <end position="450"/>
    </location>
</feature>
<dbReference type="AlphaFoldDB" id="A0A1T4JZ14"/>
<proteinExistence type="inferred from homology"/>
<reference evidence="16" key="1">
    <citation type="submission" date="2017-02" db="EMBL/GenBank/DDBJ databases">
        <authorList>
            <person name="Varghese N."/>
            <person name="Submissions S."/>
        </authorList>
    </citation>
    <scope>NUCLEOTIDE SEQUENCE [LARGE SCALE GENOMIC DNA]</scope>
    <source>
        <strain evidence="16">ATCC BAA-73</strain>
    </source>
</reference>
<dbReference type="GO" id="GO:0005524">
    <property type="term" value="F:ATP binding"/>
    <property type="evidence" value="ECO:0007669"/>
    <property type="project" value="UniProtKB-UniRule"/>
</dbReference>
<gene>
    <name evidence="10" type="primary">murF</name>
    <name evidence="15" type="ORF">SAMN02745118_00514</name>
</gene>
<dbReference type="InterPro" id="IPR000713">
    <property type="entry name" value="Mur_ligase_N"/>
</dbReference>
<protein>
    <recommendedName>
        <fullName evidence="10 11">UDP-N-acetylmuramoyl-tripeptide--D-alanyl-D-alanine ligase</fullName>
        <ecNumber evidence="10 11">6.3.2.10</ecNumber>
    </recommendedName>
    <alternativeName>
        <fullName evidence="10">D-alanyl-D-alanine-adding enzyme</fullName>
    </alternativeName>
</protein>
<dbReference type="PANTHER" id="PTHR43024">
    <property type="entry name" value="UDP-N-ACETYLMURAMOYL-TRIPEPTIDE--D-ALANYL-D-ALANINE LIGASE"/>
    <property type="match status" value="1"/>
</dbReference>
<evidence type="ECO:0000256" key="4">
    <source>
        <dbReference type="ARBA" id="ARBA00022741"/>
    </source>
</evidence>
<dbReference type="UniPathway" id="UPA00219"/>
<keyword evidence="2 10" id="KW-0436">Ligase</keyword>
<dbReference type="GO" id="GO:0008766">
    <property type="term" value="F:UDP-N-acetylmuramoylalanyl-D-glutamyl-2,6-diaminopimelate-D-alanyl-D-alanine ligase activity"/>
    <property type="evidence" value="ECO:0007669"/>
    <property type="project" value="RHEA"/>
</dbReference>
<evidence type="ECO:0000256" key="1">
    <source>
        <dbReference type="ARBA" id="ARBA00022490"/>
    </source>
</evidence>
<keyword evidence="5 10" id="KW-0067">ATP-binding</keyword>
<dbReference type="GO" id="GO:0047480">
    <property type="term" value="F:UDP-N-acetylmuramoyl-tripeptide-D-alanyl-D-alanine ligase activity"/>
    <property type="evidence" value="ECO:0007669"/>
    <property type="project" value="UniProtKB-UniRule"/>
</dbReference>
<evidence type="ECO:0000256" key="2">
    <source>
        <dbReference type="ARBA" id="ARBA00022598"/>
    </source>
</evidence>
<dbReference type="GO" id="GO:0071555">
    <property type="term" value="P:cell wall organization"/>
    <property type="evidence" value="ECO:0007669"/>
    <property type="project" value="UniProtKB-KW"/>
</dbReference>
<evidence type="ECO:0000256" key="3">
    <source>
        <dbReference type="ARBA" id="ARBA00022618"/>
    </source>
</evidence>
<dbReference type="SUPFAM" id="SSF53244">
    <property type="entry name" value="MurD-like peptide ligases, peptide-binding domain"/>
    <property type="match status" value="1"/>
</dbReference>
<dbReference type="Gene3D" id="3.40.1190.10">
    <property type="entry name" value="Mur-like, catalytic domain"/>
    <property type="match status" value="1"/>
</dbReference>
<dbReference type="Pfam" id="PF01225">
    <property type="entry name" value="Mur_ligase"/>
    <property type="match status" value="1"/>
</dbReference>
<evidence type="ECO:0000259" key="12">
    <source>
        <dbReference type="Pfam" id="PF01225"/>
    </source>
</evidence>
<dbReference type="InterPro" id="IPR036615">
    <property type="entry name" value="Mur_ligase_C_dom_sf"/>
</dbReference>
<dbReference type="Gene3D" id="3.40.1390.10">
    <property type="entry name" value="MurE/MurF, N-terminal domain"/>
    <property type="match status" value="1"/>
</dbReference>
<dbReference type="InterPro" id="IPR051046">
    <property type="entry name" value="MurCDEF_CellWall_CoF430Synth"/>
</dbReference>
<name>A0A1T4JZ14_9FIRM</name>
<keyword evidence="8 10" id="KW-0131">Cell cycle</keyword>
<comment type="pathway">
    <text evidence="10 11">Cell wall biogenesis; peptidoglycan biosynthesis.</text>
</comment>
<dbReference type="SUPFAM" id="SSF53623">
    <property type="entry name" value="MurD-like peptide ligases, catalytic domain"/>
    <property type="match status" value="1"/>
</dbReference>
<dbReference type="RefSeq" id="WP_078809025.1">
    <property type="nucleotide sequence ID" value="NZ_FUWM01000005.1"/>
</dbReference>
<evidence type="ECO:0000256" key="9">
    <source>
        <dbReference type="ARBA" id="ARBA00023316"/>
    </source>
</evidence>
<dbReference type="HAMAP" id="MF_02019">
    <property type="entry name" value="MurF"/>
    <property type="match status" value="1"/>
</dbReference>
<evidence type="ECO:0000259" key="14">
    <source>
        <dbReference type="Pfam" id="PF08245"/>
    </source>
</evidence>
<sequence>MEPIKVKEFISEIDGELINGSLETKIDEVSIDSRTIDKGALFFAIKGERFDGHNFINDALAAGAIGVVIEINEISEYSIDSNILVIKVEDTSKALQDLAKYYRSLFDIPVIGVTGSTGKTTTKDLIASVLEVKFKTLKTEGNYNNEFGLPLTLFRLDSSYEVVVVELAMRGLGEIEYLCQIAQPEIGVITNVGVTHLETLGSQENIARAKSELVMSLPPEGKALLNGDDDYIRMMANKAEAEIVYYGCGNDNDLEAIKIENLGADGLSFIVNQQSRKFEVRLPLPGEYNVYNSLAAIGVGLELGLSIDELKSGLAQPNLTKMRGDITELDSGITIINDAYNANPTSMEAGLNLLVNIGNKKGRLIAVLGDMLELGSIAEIAHRRIAKIVVDNNIDYLLTVGELSALIGEEAKQLGLAEEYVFSYSTNQEIIDQLLQLVDTSDTILLKGSRGMKLEEIEEALLEG</sequence>
<dbReference type="NCBIfam" id="TIGR01143">
    <property type="entry name" value="murF"/>
    <property type="match status" value="1"/>
</dbReference>
<dbReference type="Gene3D" id="3.90.190.20">
    <property type="entry name" value="Mur ligase, C-terminal domain"/>
    <property type="match status" value="1"/>
</dbReference>
<dbReference type="Pfam" id="PF08245">
    <property type="entry name" value="Mur_ligase_M"/>
    <property type="match status" value="1"/>
</dbReference>
<evidence type="ECO:0000313" key="16">
    <source>
        <dbReference type="Proteomes" id="UP000190625"/>
    </source>
</evidence>
<keyword evidence="4 10" id="KW-0547">Nucleotide-binding</keyword>
<dbReference type="InterPro" id="IPR004101">
    <property type="entry name" value="Mur_ligase_C"/>
</dbReference>
<dbReference type="InterPro" id="IPR035911">
    <property type="entry name" value="MurE/MurF_N"/>
</dbReference>
<keyword evidence="7 10" id="KW-0573">Peptidoglycan synthesis</keyword>
<feature type="domain" description="Mur ligase N-terminal catalytic" evidence="12">
    <location>
        <begin position="26"/>
        <end position="102"/>
    </location>
</feature>
<evidence type="ECO:0000256" key="10">
    <source>
        <dbReference type="HAMAP-Rule" id="MF_02019"/>
    </source>
</evidence>
<comment type="similarity">
    <text evidence="10">Belongs to the MurCDEF family. MurF subfamily.</text>
</comment>
<accession>A0A1T4JZ14</accession>
<comment type="subcellular location">
    <subcellularLocation>
        <location evidence="10 11">Cytoplasm</location>
    </subcellularLocation>
</comment>
<dbReference type="EMBL" id="FUWM01000005">
    <property type="protein sequence ID" value="SJZ35492.1"/>
    <property type="molecule type" value="Genomic_DNA"/>
</dbReference>
<keyword evidence="3 10" id="KW-0132">Cell division</keyword>
<dbReference type="GO" id="GO:0005737">
    <property type="term" value="C:cytoplasm"/>
    <property type="evidence" value="ECO:0007669"/>
    <property type="project" value="UniProtKB-SubCell"/>
</dbReference>
<comment type="catalytic activity">
    <reaction evidence="10 11">
        <text>D-alanyl-D-alanine + UDP-N-acetyl-alpha-D-muramoyl-L-alanyl-gamma-D-glutamyl-meso-2,6-diaminopimelate + ATP = UDP-N-acetyl-alpha-D-muramoyl-L-alanyl-gamma-D-glutamyl-meso-2,6-diaminopimeloyl-D-alanyl-D-alanine + ADP + phosphate + H(+)</text>
        <dbReference type="Rhea" id="RHEA:28374"/>
        <dbReference type="ChEBI" id="CHEBI:15378"/>
        <dbReference type="ChEBI" id="CHEBI:30616"/>
        <dbReference type="ChEBI" id="CHEBI:43474"/>
        <dbReference type="ChEBI" id="CHEBI:57822"/>
        <dbReference type="ChEBI" id="CHEBI:61386"/>
        <dbReference type="ChEBI" id="CHEBI:83905"/>
        <dbReference type="ChEBI" id="CHEBI:456216"/>
        <dbReference type="EC" id="6.3.2.10"/>
    </reaction>
</comment>
<keyword evidence="1 10" id="KW-0963">Cytoplasm</keyword>
<dbReference type="OrthoDB" id="9801978at2"/>